<keyword evidence="1" id="KW-0472">Membrane</keyword>
<dbReference type="InterPro" id="IPR021529">
    <property type="entry name" value="DUF2798"/>
</dbReference>
<evidence type="ECO:0000313" key="2">
    <source>
        <dbReference type="EMBL" id="TCL61254.1"/>
    </source>
</evidence>
<dbReference type="RefSeq" id="WP_031391099.1">
    <property type="nucleotide sequence ID" value="NZ_JPNB01000002.1"/>
</dbReference>
<comment type="caution">
    <text evidence="2">The sequence shown here is derived from an EMBL/GenBank/DDBJ whole genome shotgun (WGS) entry which is preliminary data.</text>
</comment>
<keyword evidence="1" id="KW-0812">Transmembrane</keyword>
<dbReference type="AlphaFoldDB" id="A0A4R1R6P6"/>
<feature type="transmembrane region" description="Helical" evidence="1">
    <location>
        <begin position="126"/>
        <end position="145"/>
    </location>
</feature>
<keyword evidence="3" id="KW-1185">Reference proteome</keyword>
<sequence length="155" mass="17844">MPKTKSQDFIFTIIMVFTMVYCMTCYNMALEFGLSYETFANAIKGMWFEAIVAFFAQKYIAGPLARKLTSRVFTPGVDKPIFILVAMACFTVCIMAPIMTLSVAFYHHGFVKEIIILWLQKLLVNFPFALIIQVFYVGPLVRLIFRTIFMEKKIS</sequence>
<feature type="transmembrane region" description="Helical" evidence="1">
    <location>
        <begin position="9"/>
        <end position="30"/>
    </location>
</feature>
<dbReference type="Proteomes" id="UP000295718">
    <property type="component" value="Unassembled WGS sequence"/>
</dbReference>
<protein>
    <submittedName>
        <fullName evidence="2">Uncharacterized protein DUF2798</fullName>
    </submittedName>
</protein>
<name>A0A4R1R6P6_9FIRM</name>
<dbReference type="Pfam" id="PF11391">
    <property type="entry name" value="DUF2798"/>
    <property type="match status" value="2"/>
</dbReference>
<accession>A0A4R1R6P6</accession>
<organism evidence="2 3">
    <name type="scientific">Kineothrix alysoides</name>
    <dbReference type="NCBI Taxonomy" id="1469948"/>
    <lineage>
        <taxon>Bacteria</taxon>
        <taxon>Bacillati</taxon>
        <taxon>Bacillota</taxon>
        <taxon>Clostridia</taxon>
        <taxon>Lachnospirales</taxon>
        <taxon>Lachnospiraceae</taxon>
        <taxon>Kineothrix</taxon>
    </lineage>
</organism>
<evidence type="ECO:0000313" key="3">
    <source>
        <dbReference type="Proteomes" id="UP000295718"/>
    </source>
</evidence>
<evidence type="ECO:0000256" key="1">
    <source>
        <dbReference type="SAM" id="Phobius"/>
    </source>
</evidence>
<keyword evidence="1" id="KW-1133">Transmembrane helix</keyword>
<dbReference type="STRING" id="1469948.GCA_000732725_02418"/>
<proteinExistence type="predicted"/>
<feature type="transmembrane region" description="Helical" evidence="1">
    <location>
        <begin position="81"/>
        <end position="106"/>
    </location>
</feature>
<reference evidence="2 3" key="1">
    <citation type="submission" date="2019-03" db="EMBL/GenBank/DDBJ databases">
        <title>Genomic Encyclopedia of Type Strains, Phase IV (KMG-IV): sequencing the most valuable type-strain genomes for metagenomic binning, comparative biology and taxonomic classification.</title>
        <authorList>
            <person name="Goeker M."/>
        </authorList>
    </citation>
    <scope>NUCLEOTIDE SEQUENCE [LARGE SCALE GENOMIC DNA]</scope>
    <source>
        <strain evidence="2 3">DSM 100556</strain>
    </source>
</reference>
<dbReference type="EMBL" id="SLUO01000001">
    <property type="protein sequence ID" value="TCL61254.1"/>
    <property type="molecule type" value="Genomic_DNA"/>
</dbReference>
<gene>
    <name evidence="2" type="ORF">EDD76_101352</name>
</gene>
<feature type="transmembrane region" description="Helical" evidence="1">
    <location>
        <begin position="42"/>
        <end position="60"/>
    </location>
</feature>